<dbReference type="Pfam" id="PF00829">
    <property type="entry name" value="Ribosomal_L21p"/>
    <property type="match status" value="1"/>
</dbReference>
<organism evidence="6 7">
    <name type="scientific">Candidatus Woesebacteria bacterium GW2011_GWB1_41_10</name>
    <dbReference type="NCBI Taxonomy" id="1618577"/>
    <lineage>
        <taxon>Bacteria</taxon>
        <taxon>Candidatus Woeseibacteriota</taxon>
    </lineage>
</organism>
<dbReference type="Proteomes" id="UP000033858">
    <property type="component" value="Unassembled WGS sequence"/>
</dbReference>
<dbReference type="PANTHER" id="PTHR21349:SF0">
    <property type="entry name" value="LARGE RIBOSOMAL SUBUNIT PROTEIN BL21M"/>
    <property type="match status" value="1"/>
</dbReference>
<evidence type="ECO:0000256" key="1">
    <source>
        <dbReference type="ARBA" id="ARBA00008563"/>
    </source>
</evidence>
<dbReference type="InterPro" id="IPR001787">
    <property type="entry name" value="Ribosomal_bL21"/>
</dbReference>
<dbReference type="GO" id="GO:0005737">
    <property type="term" value="C:cytoplasm"/>
    <property type="evidence" value="ECO:0007669"/>
    <property type="project" value="UniProtKB-ARBA"/>
</dbReference>
<comment type="similarity">
    <text evidence="1 4 5">Belongs to the bacterial ribosomal protein bL21 family.</text>
</comment>
<dbReference type="InterPro" id="IPR028909">
    <property type="entry name" value="bL21-like"/>
</dbReference>
<accession>A0A0G0UDF4</accession>
<evidence type="ECO:0000256" key="5">
    <source>
        <dbReference type="RuleBase" id="RU000562"/>
    </source>
</evidence>
<dbReference type="HAMAP" id="MF_01363">
    <property type="entry name" value="Ribosomal_bL21"/>
    <property type="match status" value="1"/>
</dbReference>
<gene>
    <name evidence="4" type="primary">rplU</name>
    <name evidence="6" type="ORF">UU32_C0009G0005</name>
</gene>
<dbReference type="AlphaFoldDB" id="A0A0G0UDF4"/>
<evidence type="ECO:0000256" key="2">
    <source>
        <dbReference type="ARBA" id="ARBA00022980"/>
    </source>
</evidence>
<dbReference type="NCBIfam" id="TIGR00061">
    <property type="entry name" value="L21"/>
    <property type="match status" value="1"/>
</dbReference>
<reference evidence="6 7" key="1">
    <citation type="journal article" date="2015" name="Nature">
        <title>rRNA introns, odd ribosomes, and small enigmatic genomes across a large radiation of phyla.</title>
        <authorList>
            <person name="Brown C.T."/>
            <person name="Hug L.A."/>
            <person name="Thomas B.C."/>
            <person name="Sharon I."/>
            <person name="Castelle C.J."/>
            <person name="Singh A."/>
            <person name="Wilkins M.J."/>
            <person name="Williams K.H."/>
            <person name="Banfield J.F."/>
        </authorList>
    </citation>
    <scope>NUCLEOTIDE SEQUENCE [LARGE SCALE GENOMIC DNA]</scope>
</reference>
<dbReference type="GO" id="GO:0006412">
    <property type="term" value="P:translation"/>
    <property type="evidence" value="ECO:0007669"/>
    <property type="project" value="UniProtKB-UniRule"/>
</dbReference>
<evidence type="ECO:0000256" key="4">
    <source>
        <dbReference type="HAMAP-Rule" id="MF_01363"/>
    </source>
</evidence>
<evidence type="ECO:0000256" key="3">
    <source>
        <dbReference type="ARBA" id="ARBA00023274"/>
    </source>
</evidence>
<dbReference type="GO" id="GO:0003735">
    <property type="term" value="F:structural constituent of ribosome"/>
    <property type="evidence" value="ECO:0007669"/>
    <property type="project" value="InterPro"/>
</dbReference>
<comment type="function">
    <text evidence="4 5">This protein binds to 23S rRNA in the presence of protein L20.</text>
</comment>
<dbReference type="GO" id="GO:0019843">
    <property type="term" value="F:rRNA binding"/>
    <property type="evidence" value="ECO:0007669"/>
    <property type="project" value="UniProtKB-UniRule"/>
</dbReference>
<proteinExistence type="inferred from homology"/>
<dbReference type="GO" id="GO:0005840">
    <property type="term" value="C:ribosome"/>
    <property type="evidence" value="ECO:0007669"/>
    <property type="project" value="UniProtKB-KW"/>
</dbReference>
<dbReference type="PANTHER" id="PTHR21349">
    <property type="entry name" value="50S RIBOSOMAL PROTEIN L21"/>
    <property type="match status" value="1"/>
</dbReference>
<evidence type="ECO:0000313" key="7">
    <source>
        <dbReference type="Proteomes" id="UP000033858"/>
    </source>
</evidence>
<dbReference type="EMBL" id="LCAE01000009">
    <property type="protein sequence ID" value="KKR86969.1"/>
    <property type="molecule type" value="Genomic_DNA"/>
</dbReference>
<name>A0A0G0UDF4_9BACT</name>
<keyword evidence="4 5" id="KW-0699">rRNA-binding</keyword>
<keyword evidence="4 5" id="KW-0694">RNA-binding</keyword>
<comment type="subunit">
    <text evidence="4">Part of the 50S ribosomal subunit. Contacts protein L20.</text>
</comment>
<sequence>MQKYAIIRLQGKQYRVSEKDEILVDKILDLKKVEPEVLLISDDGKVKVGKPVLKDVKVKTKILVEMEKGEKIDVYKFKAKSRYRRHTGFRPHYTKLLIEKISI</sequence>
<protein>
    <recommendedName>
        <fullName evidence="4">Large ribosomal subunit protein bL21</fullName>
    </recommendedName>
</protein>
<comment type="caution">
    <text evidence="6">The sequence shown here is derived from an EMBL/GenBank/DDBJ whole genome shotgun (WGS) entry which is preliminary data.</text>
</comment>
<evidence type="ECO:0000313" key="6">
    <source>
        <dbReference type="EMBL" id="KKR86969.1"/>
    </source>
</evidence>
<dbReference type="InterPro" id="IPR036164">
    <property type="entry name" value="bL21-like_sf"/>
</dbReference>
<dbReference type="SUPFAM" id="SSF141091">
    <property type="entry name" value="L21p-like"/>
    <property type="match status" value="1"/>
</dbReference>
<keyword evidence="3 4" id="KW-0687">Ribonucleoprotein</keyword>
<keyword evidence="2 4" id="KW-0689">Ribosomal protein</keyword>
<dbReference type="GO" id="GO:1990904">
    <property type="term" value="C:ribonucleoprotein complex"/>
    <property type="evidence" value="ECO:0007669"/>
    <property type="project" value="UniProtKB-KW"/>
</dbReference>